<proteinExistence type="predicted"/>
<evidence type="ECO:0000313" key="2">
    <source>
        <dbReference type="EMBL" id="CAF0932881.1"/>
    </source>
</evidence>
<keyword evidence="4" id="KW-1185">Reference proteome</keyword>
<dbReference type="Proteomes" id="UP000681722">
    <property type="component" value="Unassembled WGS sequence"/>
</dbReference>
<dbReference type="Gene3D" id="3.80.10.10">
    <property type="entry name" value="Ribonuclease Inhibitor"/>
    <property type="match status" value="1"/>
</dbReference>
<dbReference type="PROSITE" id="PS50181">
    <property type="entry name" value="FBOX"/>
    <property type="match status" value="1"/>
</dbReference>
<dbReference type="EMBL" id="CAJNOQ010002009">
    <property type="protein sequence ID" value="CAF0932881.1"/>
    <property type="molecule type" value="Genomic_DNA"/>
</dbReference>
<dbReference type="AlphaFoldDB" id="A0A814BXZ6"/>
<feature type="domain" description="F-box" evidence="1">
    <location>
        <begin position="62"/>
        <end position="109"/>
    </location>
</feature>
<gene>
    <name evidence="2" type="ORF">GPM918_LOCUS10281</name>
    <name evidence="3" type="ORF">SRO942_LOCUS10282</name>
</gene>
<name>A0A814BXZ6_9BILA</name>
<dbReference type="OrthoDB" id="10023497at2759"/>
<sequence length="652" mass="76164">TVMMAIATSRLPRRDSMKHLTLYDLDNFPDTKQSMKVSTNEHFDGSRKKNRSQEEILSSQSKSYLEQLPNEILIYTFKQLSTADLHRSFWNLNNRLNGIIFVQKMFVDLSCPKRIFDYYCHQSILSTFSSRIFSLKLSDTYDRIKKFNSIEILSNLRSLTVRDISTESLDIILSKLPSFRSLSYLNIYSANLQSTTNVFSLSSLKTLILFSLNSPIILPNDIQITNNVEYLNIDGCYVNDVVQVLNHCQKLKYLKVYIRYHRDTMLYQTQIENISKLKSLKRLHITFYYFPLNIFHSLLTLFPKLERLTFSTSTNDEDYMSATTWENFISKSLTNLKEFQFYVKMEDNGSITQSAADVLRLFETDFWLEQKWFLVIDHNQYLNPATLELYTVSYSKVGKHNIELYGLQTQLTKVDHLDTINKNITNLQVTFHDGHRPPLPPTERRYPEVSSITIRSHLTSTDMEDTSRLISDLNETITFSKITSLSFSAPPLYPLEILRQVLTNAPNIGRLRVPYSMINHFINDEQLCSMLAKMMKSLSIDFSSANDQSPLNIGHMIDLLNIFSTNLEFLYFDLQLPQIQLQDFYSVLSLIFCGKLKKLVYFQMRLKQQQQTFNLNFFKIWFNDVMNLLTTKTTESTIEYGIMDKQLSVSFR</sequence>
<evidence type="ECO:0000313" key="4">
    <source>
        <dbReference type="Proteomes" id="UP000663829"/>
    </source>
</evidence>
<reference evidence="2" key="1">
    <citation type="submission" date="2021-02" db="EMBL/GenBank/DDBJ databases">
        <authorList>
            <person name="Nowell W R."/>
        </authorList>
    </citation>
    <scope>NUCLEOTIDE SEQUENCE</scope>
</reference>
<dbReference type="EMBL" id="CAJOBC010002009">
    <property type="protein sequence ID" value="CAF3710574.1"/>
    <property type="molecule type" value="Genomic_DNA"/>
</dbReference>
<evidence type="ECO:0000313" key="3">
    <source>
        <dbReference type="EMBL" id="CAF3710574.1"/>
    </source>
</evidence>
<dbReference type="InterPro" id="IPR032675">
    <property type="entry name" value="LRR_dom_sf"/>
</dbReference>
<protein>
    <recommendedName>
        <fullName evidence="1">F-box domain-containing protein</fullName>
    </recommendedName>
</protein>
<comment type="caution">
    <text evidence="2">The sequence shown here is derived from an EMBL/GenBank/DDBJ whole genome shotgun (WGS) entry which is preliminary data.</text>
</comment>
<dbReference type="InterPro" id="IPR001810">
    <property type="entry name" value="F-box_dom"/>
</dbReference>
<evidence type="ECO:0000259" key="1">
    <source>
        <dbReference type="PROSITE" id="PS50181"/>
    </source>
</evidence>
<organism evidence="2 4">
    <name type="scientific">Didymodactylos carnosus</name>
    <dbReference type="NCBI Taxonomy" id="1234261"/>
    <lineage>
        <taxon>Eukaryota</taxon>
        <taxon>Metazoa</taxon>
        <taxon>Spiralia</taxon>
        <taxon>Gnathifera</taxon>
        <taxon>Rotifera</taxon>
        <taxon>Eurotatoria</taxon>
        <taxon>Bdelloidea</taxon>
        <taxon>Philodinida</taxon>
        <taxon>Philodinidae</taxon>
        <taxon>Didymodactylos</taxon>
    </lineage>
</organism>
<dbReference type="SUPFAM" id="SSF52047">
    <property type="entry name" value="RNI-like"/>
    <property type="match status" value="1"/>
</dbReference>
<accession>A0A814BXZ6</accession>
<dbReference type="Proteomes" id="UP000663829">
    <property type="component" value="Unassembled WGS sequence"/>
</dbReference>
<feature type="non-terminal residue" evidence="2">
    <location>
        <position position="1"/>
    </location>
</feature>